<dbReference type="Proteomes" id="UP000717752">
    <property type="component" value="Unassembled WGS sequence"/>
</dbReference>
<keyword evidence="3" id="KW-0378">Hydrolase</keyword>
<evidence type="ECO:0000259" key="5">
    <source>
        <dbReference type="SMART" id="SM00849"/>
    </source>
</evidence>
<evidence type="ECO:0000256" key="2">
    <source>
        <dbReference type="ARBA" id="ARBA00022723"/>
    </source>
</evidence>
<dbReference type="InterPro" id="IPR001279">
    <property type="entry name" value="Metallo-B-lactamas"/>
</dbReference>
<organism evidence="6 7">
    <name type="scientific">Rhizobium mesosinicum</name>
    <dbReference type="NCBI Taxonomy" id="335017"/>
    <lineage>
        <taxon>Bacteria</taxon>
        <taxon>Pseudomonadati</taxon>
        <taxon>Pseudomonadota</taxon>
        <taxon>Alphaproteobacteria</taxon>
        <taxon>Hyphomicrobiales</taxon>
        <taxon>Rhizobiaceae</taxon>
        <taxon>Rhizobium/Agrobacterium group</taxon>
        <taxon>Rhizobium</taxon>
    </lineage>
</organism>
<evidence type="ECO:0000313" key="6">
    <source>
        <dbReference type="EMBL" id="MBW9055588.1"/>
    </source>
</evidence>
<accession>A0ABS7H1Z8</accession>
<dbReference type="InterPro" id="IPR051013">
    <property type="entry name" value="MBL_superfamily_lactonases"/>
</dbReference>
<comment type="caution">
    <text evidence="6">The sequence shown here is derived from an EMBL/GenBank/DDBJ whole genome shotgun (WGS) entry which is preliminary data.</text>
</comment>
<name>A0ABS7H1Z8_9HYPH</name>
<evidence type="ECO:0000256" key="3">
    <source>
        <dbReference type="ARBA" id="ARBA00022801"/>
    </source>
</evidence>
<evidence type="ECO:0000313" key="7">
    <source>
        <dbReference type="Proteomes" id="UP000717752"/>
    </source>
</evidence>
<reference evidence="6 7" key="1">
    <citation type="journal article" date="2021" name="MBio">
        <title>Poor Competitiveness of Bradyrhizobium in Pigeon Pea Root Colonization in Indian Soils.</title>
        <authorList>
            <person name="Chalasani D."/>
            <person name="Basu A."/>
            <person name="Pullabhotla S.V.S.R.N."/>
            <person name="Jorrin B."/>
            <person name="Neal A.L."/>
            <person name="Poole P.S."/>
            <person name="Podile A.R."/>
            <person name="Tkacz A."/>
        </authorList>
    </citation>
    <scope>NUCLEOTIDE SEQUENCE [LARGE SCALE GENOMIC DNA]</scope>
    <source>
        <strain evidence="6 7">HU56</strain>
    </source>
</reference>
<dbReference type="EMBL" id="JAEUAK010000011">
    <property type="protein sequence ID" value="MBW9055588.1"/>
    <property type="molecule type" value="Genomic_DNA"/>
</dbReference>
<feature type="domain" description="Metallo-beta-lactamase" evidence="5">
    <location>
        <begin position="27"/>
        <end position="252"/>
    </location>
</feature>
<gene>
    <name evidence="6" type="ORF">JNB85_24580</name>
</gene>
<dbReference type="RefSeq" id="WP_220336900.1">
    <property type="nucleotide sequence ID" value="NZ_JAEUAK010000011.1"/>
</dbReference>
<dbReference type="PANTHER" id="PTHR42978">
    <property type="entry name" value="QUORUM-QUENCHING LACTONASE YTNP-RELATED-RELATED"/>
    <property type="match status" value="1"/>
</dbReference>
<evidence type="ECO:0000256" key="1">
    <source>
        <dbReference type="ARBA" id="ARBA00007749"/>
    </source>
</evidence>
<keyword evidence="7" id="KW-1185">Reference proteome</keyword>
<dbReference type="SUPFAM" id="SSF56281">
    <property type="entry name" value="Metallo-hydrolase/oxidoreductase"/>
    <property type="match status" value="1"/>
</dbReference>
<dbReference type="SMART" id="SM00849">
    <property type="entry name" value="Lactamase_B"/>
    <property type="match status" value="1"/>
</dbReference>
<dbReference type="PANTHER" id="PTHR42978:SF3">
    <property type="entry name" value="BLR3078 PROTEIN"/>
    <property type="match status" value="1"/>
</dbReference>
<dbReference type="CDD" id="cd07742">
    <property type="entry name" value="metallo-hydrolase-like_MBL-fold"/>
    <property type="match status" value="1"/>
</dbReference>
<sequence>MSDTVSISHATFGLMGPLTHTPTRSMTIHCVIFQIGERVILLDTGFGTREMLDPNGLLGQDALFKLGIVVDIRLTALERLKARGIRPEQVSDIILTHLDNDHAGGLYDFPDATVHLASEELDAFDGLKPRGPYRPYQISHRTKFQTYEPSDETWFGLAARSLNLPGVLDAKLIPLPGHTEGHCGVAFRDGQKWCLHAGDAYFDRTINFLTPPPGLPLEIAFQTSAGDREASIAKLKQLREENGQQVDIFCTHDQSEYLSHTAGRGSPDALSVLG</sequence>
<keyword evidence="4" id="KW-0862">Zinc</keyword>
<evidence type="ECO:0000256" key="4">
    <source>
        <dbReference type="ARBA" id="ARBA00022833"/>
    </source>
</evidence>
<dbReference type="InterPro" id="IPR036866">
    <property type="entry name" value="RibonucZ/Hydroxyglut_hydro"/>
</dbReference>
<dbReference type="Gene3D" id="3.60.15.10">
    <property type="entry name" value="Ribonuclease Z/Hydroxyacylglutathione hydrolase-like"/>
    <property type="match status" value="1"/>
</dbReference>
<dbReference type="Pfam" id="PF00753">
    <property type="entry name" value="Lactamase_B"/>
    <property type="match status" value="1"/>
</dbReference>
<comment type="similarity">
    <text evidence="1">Belongs to the metallo-beta-lactamase superfamily.</text>
</comment>
<protein>
    <submittedName>
        <fullName evidence="6">MBL fold metallo-hydrolase</fullName>
    </submittedName>
</protein>
<proteinExistence type="inferred from homology"/>
<keyword evidence="2" id="KW-0479">Metal-binding</keyword>